<dbReference type="OrthoDB" id="2269034at2759"/>
<accession>A0A0D7ACK6</accession>
<dbReference type="InterPro" id="IPR001810">
    <property type="entry name" value="F-box_dom"/>
</dbReference>
<name>A0A0D7ACK6_9AGAR</name>
<keyword evidence="3" id="KW-1185">Reference proteome</keyword>
<dbReference type="Pfam" id="PF12937">
    <property type="entry name" value="F-box-like"/>
    <property type="match status" value="1"/>
</dbReference>
<proteinExistence type="predicted"/>
<feature type="domain" description="F-box" evidence="1">
    <location>
        <begin position="102"/>
        <end position="156"/>
    </location>
</feature>
<protein>
    <recommendedName>
        <fullName evidence="1">F-box domain-containing protein</fullName>
    </recommendedName>
</protein>
<evidence type="ECO:0000313" key="3">
    <source>
        <dbReference type="Proteomes" id="UP000054144"/>
    </source>
</evidence>
<evidence type="ECO:0000313" key="2">
    <source>
        <dbReference type="EMBL" id="KIY48370.1"/>
    </source>
</evidence>
<reference evidence="2 3" key="1">
    <citation type="journal article" date="2015" name="Fungal Genet. Biol.">
        <title>Evolution of novel wood decay mechanisms in Agaricales revealed by the genome sequences of Fistulina hepatica and Cylindrobasidium torrendii.</title>
        <authorList>
            <person name="Floudas D."/>
            <person name="Held B.W."/>
            <person name="Riley R."/>
            <person name="Nagy L.G."/>
            <person name="Koehler G."/>
            <person name="Ransdell A.S."/>
            <person name="Younus H."/>
            <person name="Chow J."/>
            <person name="Chiniquy J."/>
            <person name="Lipzen A."/>
            <person name="Tritt A."/>
            <person name="Sun H."/>
            <person name="Haridas S."/>
            <person name="LaButti K."/>
            <person name="Ohm R.A."/>
            <person name="Kues U."/>
            <person name="Blanchette R.A."/>
            <person name="Grigoriev I.V."/>
            <person name="Minto R.E."/>
            <person name="Hibbett D.S."/>
        </authorList>
    </citation>
    <scope>NUCLEOTIDE SEQUENCE [LARGE SCALE GENOMIC DNA]</scope>
    <source>
        <strain evidence="2 3">ATCC 64428</strain>
    </source>
</reference>
<sequence>MESVSPRSPHRGLALGGLPLPEHHHNDDWLSSLQPRAGTVRLSAEQSATVNAHMASEIARVKCLRELGRARLEDSESWVREAELALRRMAAYASLRAPIHWLPTEVLAEIFKASLPENIEDSSFTSKTSPLVLAHVSRCWREVAFSTPNLWLSVYINWRNKAQCPPPHVLGEWLDRSAPCPLTIKAILVQFDSQGYTSVSRAGAINLIPILFSRSQRWEDVELVLRRDTVPIDNQPFSMLRSLRLETEKQADRRIHFTEENAPHLSKVILQLIRTSFFCGYAAAVLPYTQLTHYHGPVYGEKNTKRVFALALMPGLQYGDLECDPYHFIGPLPESEILLPSLSRLRIRGGRIELYQKIVAPALEHLISSDNEREDAFSMVSCLVARSECRLKRLYITQSRIRDINSFSFLFSTACEAVAELGIDTFLDVNALTALCHELDVRGKRVPSLPSLEKLYFLFLPRRLDRTIMFDAVRSRCGDVGKQVCPLRHLYAPNWLMDEGQVNDLVDMGLIIEQIPKRGNSRFKDSLVEL</sequence>
<dbReference type="Proteomes" id="UP000054144">
    <property type="component" value="Unassembled WGS sequence"/>
</dbReference>
<gene>
    <name evidence="2" type="ORF">FISHEDRAFT_73712</name>
</gene>
<organism evidence="2 3">
    <name type="scientific">Fistulina hepatica ATCC 64428</name>
    <dbReference type="NCBI Taxonomy" id="1128425"/>
    <lineage>
        <taxon>Eukaryota</taxon>
        <taxon>Fungi</taxon>
        <taxon>Dikarya</taxon>
        <taxon>Basidiomycota</taxon>
        <taxon>Agaricomycotina</taxon>
        <taxon>Agaricomycetes</taxon>
        <taxon>Agaricomycetidae</taxon>
        <taxon>Agaricales</taxon>
        <taxon>Fistulinaceae</taxon>
        <taxon>Fistulina</taxon>
    </lineage>
</organism>
<dbReference type="AlphaFoldDB" id="A0A0D7ACK6"/>
<dbReference type="EMBL" id="KN881838">
    <property type="protein sequence ID" value="KIY48370.1"/>
    <property type="molecule type" value="Genomic_DNA"/>
</dbReference>
<evidence type="ECO:0000259" key="1">
    <source>
        <dbReference type="Pfam" id="PF12937"/>
    </source>
</evidence>